<protein>
    <submittedName>
        <fullName evidence="2">Uncharacterized protein</fullName>
    </submittedName>
</protein>
<feature type="region of interest" description="Disordered" evidence="1">
    <location>
        <begin position="42"/>
        <end position="102"/>
    </location>
</feature>
<gene>
    <name evidence="2" type="ORF">AB205_0059810</name>
</gene>
<feature type="compositionally biased region" description="Acidic residues" evidence="1">
    <location>
        <begin position="50"/>
        <end position="62"/>
    </location>
</feature>
<proteinExistence type="predicted"/>
<feature type="compositionally biased region" description="Basic residues" evidence="1">
    <location>
        <begin position="93"/>
        <end position="102"/>
    </location>
</feature>
<dbReference type="AlphaFoldDB" id="A0A2G9QJM7"/>
<name>A0A2G9QJM7_AQUCT</name>
<evidence type="ECO:0000256" key="1">
    <source>
        <dbReference type="SAM" id="MobiDB-lite"/>
    </source>
</evidence>
<reference evidence="3" key="1">
    <citation type="journal article" date="2017" name="Nat. Commun.">
        <title>The North American bullfrog draft genome provides insight into hormonal regulation of long noncoding RNA.</title>
        <authorList>
            <person name="Hammond S.A."/>
            <person name="Warren R.L."/>
            <person name="Vandervalk B.P."/>
            <person name="Kucuk E."/>
            <person name="Khan H."/>
            <person name="Gibb E.A."/>
            <person name="Pandoh P."/>
            <person name="Kirk H."/>
            <person name="Zhao Y."/>
            <person name="Jones M."/>
            <person name="Mungall A.J."/>
            <person name="Coope R."/>
            <person name="Pleasance S."/>
            <person name="Moore R.A."/>
            <person name="Holt R.A."/>
            <person name="Round J.M."/>
            <person name="Ohora S."/>
            <person name="Walle B.V."/>
            <person name="Veldhoen N."/>
            <person name="Helbing C.C."/>
            <person name="Birol I."/>
        </authorList>
    </citation>
    <scope>NUCLEOTIDE SEQUENCE [LARGE SCALE GENOMIC DNA]</scope>
</reference>
<sequence>MRDNYRREHLIQNNIRSGSAGKRKGRVYCHYEELMFLKPVMEMRPTESNMESETEEDPEDAEQTNQLVDAADFSQISETEAETTEATLATNRQKQRKKTKQQ</sequence>
<keyword evidence="3" id="KW-1185">Reference proteome</keyword>
<organism evidence="2 3">
    <name type="scientific">Aquarana catesbeiana</name>
    <name type="common">American bullfrog</name>
    <name type="synonym">Rana catesbeiana</name>
    <dbReference type="NCBI Taxonomy" id="8400"/>
    <lineage>
        <taxon>Eukaryota</taxon>
        <taxon>Metazoa</taxon>
        <taxon>Chordata</taxon>
        <taxon>Craniata</taxon>
        <taxon>Vertebrata</taxon>
        <taxon>Euteleostomi</taxon>
        <taxon>Amphibia</taxon>
        <taxon>Batrachia</taxon>
        <taxon>Anura</taxon>
        <taxon>Neobatrachia</taxon>
        <taxon>Ranoidea</taxon>
        <taxon>Ranidae</taxon>
        <taxon>Aquarana</taxon>
    </lineage>
</organism>
<evidence type="ECO:0000313" key="2">
    <source>
        <dbReference type="EMBL" id="PIO15828.1"/>
    </source>
</evidence>
<feature type="non-terminal residue" evidence="2">
    <location>
        <position position="102"/>
    </location>
</feature>
<dbReference type="EMBL" id="KV967306">
    <property type="protein sequence ID" value="PIO15828.1"/>
    <property type="molecule type" value="Genomic_DNA"/>
</dbReference>
<dbReference type="Proteomes" id="UP000228934">
    <property type="component" value="Unassembled WGS sequence"/>
</dbReference>
<evidence type="ECO:0000313" key="3">
    <source>
        <dbReference type="Proteomes" id="UP000228934"/>
    </source>
</evidence>
<accession>A0A2G9QJM7</accession>